<dbReference type="EMBL" id="SDGY01000001">
    <property type="protein sequence ID" value="TYC47172.1"/>
    <property type="molecule type" value="Genomic_DNA"/>
</dbReference>
<evidence type="ECO:0000313" key="10">
    <source>
        <dbReference type="EMBL" id="TYC47172.1"/>
    </source>
</evidence>
<keyword evidence="4" id="KW-1003">Cell membrane</keyword>
<dbReference type="SMART" id="SM00382">
    <property type="entry name" value="AAA"/>
    <property type="match status" value="2"/>
</dbReference>
<evidence type="ECO:0000256" key="4">
    <source>
        <dbReference type="ARBA" id="ARBA00022475"/>
    </source>
</evidence>
<comment type="similarity">
    <text evidence="2">Belongs to the ABC transporter superfamily.</text>
</comment>
<dbReference type="Pfam" id="PF00005">
    <property type="entry name" value="ABC_tran"/>
    <property type="match status" value="2"/>
</dbReference>
<dbReference type="InterPro" id="IPR017871">
    <property type="entry name" value="ABC_transporter-like_CS"/>
</dbReference>
<evidence type="ECO:0000259" key="9">
    <source>
        <dbReference type="PROSITE" id="PS50893"/>
    </source>
</evidence>
<keyword evidence="5" id="KW-0547">Nucleotide-binding</keyword>
<sequence>MVTHLEHISLSYGNKKLLDDIHMSLDPNSFNLLIGPSGSGKSTLLRIFSGLYPQLKGEALVHDERVTKLSANKKATFVGFLFQDPDTQFAMTTPLNELIFTLENLRVSQEDIQKRAASALDFIGISHLANQDIATLSGGEKQKVALAIIVAMQSKLLLLDEPFANIDMQSRQYLLTKLKELQLKGTTILMTDHDLHGYETLADKVWELREKKVFPVNDFDHRIIPEKYLSFRLPNIGNLELSNFALSVGQRNLITTNNLLLASDGITLLTGANGTGKSSLFNAICRLSSYQGQIDYLGKNIQKIKIAEYAKQVALVFQNPEKQYLRMTLHEELALSVQYAKHPEKWSESVILSYLKRLNLNNLQDHVVYQLSGGQKKKLQLLVMLIIGTPILLLDEPIAGLDSESVLVVSQMLREIADAGQQRFIIISHQLNHLGSVCDYHLALKNQTLKYTEHLL</sequence>
<evidence type="ECO:0000256" key="3">
    <source>
        <dbReference type="ARBA" id="ARBA00022448"/>
    </source>
</evidence>
<evidence type="ECO:0000256" key="7">
    <source>
        <dbReference type="ARBA" id="ARBA00022967"/>
    </source>
</evidence>
<dbReference type="InterPro" id="IPR050095">
    <property type="entry name" value="ECF_ABC_transporter_ATP-bd"/>
</dbReference>
<evidence type="ECO:0000256" key="8">
    <source>
        <dbReference type="ARBA" id="ARBA00023136"/>
    </source>
</evidence>
<keyword evidence="7" id="KW-1278">Translocase</keyword>
<dbReference type="PROSITE" id="PS50893">
    <property type="entry name" value="ABC_TRANSPORTER_2"/>
    <property type="match status" value="2"/>
</dbReference>
<evidence type="ECO:0000313" key="11">
    <source>
        <dbReference type="Proteomes" id="UP000442244"/>
    </source>
</evidence>
<keyword evidence="3" id="KW-0813">Transport</keyword>
<keyword evidence="8" id="KW-0472">Membrane</keyword>
<dbReference type="RefSeq" id="WP_148604715.1">
    <property type="nucleotide sequence ID" value="NZ_BSUV01000001.1"/>
</dbReference>
<gene>
    <name evidence="10" type="ORF">ESZ47_03290</name>
</gene>
<feature type="domain" description="ABC transporter" evidence="9">
    <location>
        <begin position="239"/>
        <end position="456"/>
    </location>
</feature>
<dbReference type="InterPro" id="IPR003593">
    <property type="entry name" value="AAA+_ATPase"/>
</dbReference>
<feature type="domain" description="ABC transporter" evidence="9">
    <location>
        <begin position="3"/>
        <end position="235"/>
    </location>
</feature>
<evidence type="ECO:0000256" key="5">
    <source>
        <dbReference type="ARBA" id="ARBA00022741"/>
    </source>
</evidence>
<dbReference type="Gene3D" id="3.40.50.300">
    <property type="entry name" value="P-loop containing nucleotide triphosphate hydrolases"/>
    <property type="match status" value="2"/>
</dbReference>
<accession>A0A6P2CPY3</accession>
<dbReference type="GO" id="GO:0043190">
    <property type="term" value="C:ATP-binding cassette (ABC) transporter complex"/>
    <property type="evidence" value="ECO:0007669"/>
    <property type="project" value="TreeGrafter"/>
</dbReference>
<dbReference type="SUPFAM" id="SSF52540">
    <property type="entry name" value="P-loop containing nucleoside triphosphate hydrolases"/>
    <property type="match status" value="2"/>
</dbReference>
<dbReference type="PROSITE" id="PS00211">
    <property type="entry name" value="ABC_TRANSPORTER_1"/>
    <property type="match status" value="2"/>
</dbReference>
<evidence type="ECO:0000256" key="6">
    <source>
        <dbReference type="ARBA" id="ARBA00022840"/>
    </source>
</evidence>
<dbReference type="InterPro" id="IPR003439">
    <property type="entry name" value="ABC_transporter-like_ATP-bd"/>
</dbReference>
<dbReference type="GO" id="GO:0016887">
    <property type="term" value="F:ATP hydrolysis activity"/>
    <property type="evidence" value="ECO:0007669"/>
    <property type="project" value="InterPro"/>
</dbReference>
<keyword evidence="6 10" id="KW-0067">ATP-binding</keyword>
<protein>
    <submittedName>
        <fullName evidence="10">ABC transporter ATP-binding protein</fullName>
    </submittedName>
</protein>
<evidence type="ECO:0000256" key="2">
    <source>
        <dbReference type="ARBA" id="ARBA00005417"/>
    </source>
</evidence>
<comment type="caution">
    <text evidence="10">The sequence shown here is derived from an EMBL/GenBank/DDBJ whole genome shotgun (WGS) entry which is preliminary data.</text>
</comment>
<dbReference type="OrthoDB" id="501320at2"/>
<comment type="subcellular location">
    <subcellularLocation>
        <location evidence="1">Cell membrane</location>
        <topology evidence="1">Peripheral membrane protein</topology>
    </subcellularLocation>
</comment>
<dbReference type="Proteomes" id="UP000442244">
    <property type="component" value="Unassembled WGS sequence"/>
</dbReference>
<dbReference type="PANTHER" id="PTHR43553:SF27">
    <property type="entry name" value="ENERGY-COUPLING FACTOR TRANSPORTER ATP-BINDING PROTEIN ECFA2"/>
    <property type="match status" value="1"/>
</dbReference>
<dbReference type="GO" id="GO:0042626">
    <property type="term" value="F:ATPase-coupled transmembrane transporter activity"/>
    <property type="evidence" value="ECO:0007669"/>
    <property type="project" value="TreeGrafter"/>
</dbReference>
<dbReference type="GO" id="GO:0005524">
    <property type="term" value="F:ATP binding"/>
    <property type="evidence" value="ECO:0007669"/>
    <property type="project" value="UniProtKB-KW"/>
</dbReference>
<organism evidence="10 11">
    <name type="scientific">Leuconostoc litchii</name>
    <dbReference type="NCBI Taxonomy" id="1981069"/>
    <lineage>
        <taxon>Bacteria</taxon>
        <taxon>Bacillati</taxon>
        <taxon>Bacillota</taxon>
        <taxon>Bacilli</taxon>
        <taxon>Lactobacillales</taxon>
        <taxon>Lactobacillaceae</taxon>
        <taxon>Leuconostoc</taxon>
    </lineage>
</organism>
<evidence type="ECO:0000256" key="1">
    <source>
        <dbReference type="ARBA" id="ARBA00004202"/>
    </source>
</evidence>
<reference evidence="10 11" key="1">
    <citation type="submission" date="2019-01" db="EMBL/GenBank/DDBJ databases">
        <title>Leuconostoc litchii sp. nov., a novel lactic acid bacterium isolated from lychee.</title>
        <authorList>
            <person name="Wang L.-T."/>
        </authorList>
    </citation>
    <scope>NUCLEOTIDE SEQUENCE [LARGE SCALE GENOMIC DNA]</scope>
    <source>
        <strain evidence="10 11">MB7</strain>
    </source>
</reference>
<dbReference type="AlphaFoldDB" id="A0A6P2CPY3"/>
<dbReference type="CDD" id="cd03225">
    <property type="entry name" value="ABC_cobalt_CbiO_domain1"/>
    <property type="match status" value="2"/>
</dbReference>
<name>A0A6P2CPY3_9LACO</name>
<dbReference type="InterPro" id="IPR015856">
    <property type="entry name" value="ABC_transpr_CbiO/EcfA_su"/>
</dbReference>
<dbReference type="InterPro" id="IPR027417">
    <property type="entry name" value="P-loop_NTPase"/>
</dbReference>
<keyword evidence="11" id="KW-1185">Reference proteome</keyword>
<proteinExistence type="inferred from homology"/>
<dbReference type="PANTHER" id="PTHR43553">
    <property type="entry name" value="HEAVY METAL TRANSPORTER"/>
    <property type="match status" value="1"/>
</dbReference>